<keyword evidence="1" id="KW-0812">Transmembrane</keyword>
<dbReference type="RefSeq" id="WP_058694637.1">
    <property type="nucleotide sequence ID" value="NZ_CABJDW020000005.1"/>
</dbReference>
<accession>A0A4P9C4L8</accession>
<feature type="transmembrane region" description="Helical" evidence="1">
    <location>
        <begin position="71"/>
        <end position="91"/>
    </location>
</feature>
<evidence type="ECO:0000256" key="1">
    <source>
        <dbReference type="SAM" id="Phobius"/>
    </source>
</evidence>
<name>A0A4P9C4L8_EUBML</name>
<feature type="transmembrane region" description="Helical" evidence="1">
    <location>
        <begin position="111"/>
        <end position="132"/>
    </location>
</feature>
<proteinExistence type="predicted"/>
<dbReference type="InterPro" id="IPR021299">
    <property type="entry name" value="DUF2871"/>
</dbReference>
<reference evidence="2 3" key="1">
    <citation type="submission" date="2018-05" db="EMBL/GenBank/DDBJ databases">
        <title>Genome comparison of Eubacterium sp.</title>
        <authorList>
            <person name="Feng Y."/>
            <person name="Sanchez-Andrea I."/>
            <person name="Stams A.J.M."/>
            <person name="De Vos W.M."/>
        </authorList>
    </citation>
    <scope>NUCLEOTIDE SEQUENCE [LARGE SCALE GENOMIC DNA]</scope>
    <source>
        <strain evidence="2 3">YI</strain>
    </source>
</reference>
<gene>
    <name evidence="2" type="ORF">CPZ25_003220</name>
</gene>
<protein>
    <submittedName>
        <fullName evidence="2">DUF2871 domain-containing protein</fullName>
    </submittedName>
</protein>
<dbReference type="KEGG" id="emt:CPZ25_003220"/>
<organism evidence="2 3">
    <name type="scientific">Eubacterium maltosivorans</name>
    <dbReference type="NCBI Taxonomy" id="2041044"/>
    <lineage>
        <taxon>Bacteria</taxon>
        <taxon>Bacillati</taxon>
        <taxon>Bacillota</taxon>
        <taxon>Clostridia</taxon>
        <taxon>Eubacteriales</taxon>
        <taxon>Eubacteriaceae</taxon>
        <taxon>Eubacterium</taxon>
    </lineage>
</organism>
<dbReference type="Proteomes" id="UP000218387">
    <property type="component" value="Chromosome"/>
</dbReference>
<sequence>MKKMINTAFTYALLAMAGGVFYREFTKFNHFTGQTNLGFVHTHLFILGMIGFLVVALFVKNLPDVLADRKFKVFYILYNFGLCITAVTLAWRGIIQVLSVPVSSGLNASISGIAGIGHILLGIGIVLFFLIIRKKAD</sequence>
<keyword evidence="1" id="KW-0472">Membrane</keyword>
<evidence type="ECO:0000313" key="2">
    <source>
        <dbReference type="EMBL" id="QCT70368.1"/>
    </source>
</evidence>
<dbReference type="EMBL" id="CP029487">
    <property type="protein sequence ID" value="QCT70368.1"/>
    <property type="molecule type" value="Genomic_DNA"/>
</dbReference>
<keyword evidence="1" id="KW-1133">Transmembrane helix</keyword>
<evidence type="ECO:0000313" key="3">
    <source>
        <dbReference type="Proteomes" id="UP000218387"/>
    </source>
</evidence>
<dbReference type="AlphaFoldDB" id="A0A4P9C4L8"/>
<feature type="transmembrane region" description="Helical" evidence="1">
    <location>
        <begin position="39"/>
        <end position="59"/>
    </location>
</feature>
<keyword evidence="3" id="KW-1185">Reference proteome</keyword>
<dbReference type="Pfam" id="PF11070">
    <property type="entry name" value="DUF2871"/>
    <property type="match status" value="1"/>
</dbReference>